<sequence length="75" mass="8497">FGEVWYYFLEDDSSNSDSEDHDTPNAFAMVSLYSQQDSVLYEDSSKTLWACGYLGSKNLCIVLVEEIKSVISMQP</sequence>
<organism evidence="1 2">
    <name type="scientific">Gymnopus androsaceus JB14</name>
    <dbReference type="NCBI Taxonomy" id="1447944"/>
    <lineage>
        <taxon>Eukaryota</taxon>
        <taxon>Fungi</taxon>
        <taxon>Dikarya</taxon>
        <taxon>Basidiomycota</taxon>
        <taxon>Agaricomycotina</taxon>
        <taxon>Agaricomycetes</taxon>
        <taxon>Agaricomycetidae</taxon>
        <taxon>Agaricales</taxon>
        <taxon>Marasmiineae</taxon>
        <taxon>Omphalotaceae</taxon>
        <taxon>Gymnopus</taxon>
    </lineage>
</organism>
<keyword evidence="2" id="KW-1185">Reference proteome</keyword>
<proteinExistence type="predicted"/>
<evidence type="ECO:0000313" key="2">
    <source>
        <dbReference type="Proteomes" id="UP000799118"/>
    </source>
</evidence>
<accession>A0A6A4GX49</accession>
<gene>
    <name evidence="1" type="ORF">BT96DRAFT_759048</name>
</gene>
<dbReference type="EMBL" id="ML769687">
    <property type="protein sequence ID" value="KAE9389674.1"/>
    <property type="molecule type" value="Genomic_DNA"/>
</dbReference>
<reference evidence="1" key="1">
    <citation type="journal article" date="2019" name="Environ. Microbiol.">
        <title>Fungal ecological strategies reflected in gene transcription - a case study of two litter decomposers.</title>
        <authorList>
            <person name="Barbi F."/>
            <person name="Kohler A."/>
            <person name="Barry K."/>
            <person name="Baskaran P."/>
            <person name="Daum C."/>
            <person name="Fauchery L."/>
            <person name="Ihrmark K."/>
            <person name="Kuo A."/>
            <person name="LaButti K."/>
            <person name="Lipzen A."/>
            <person name="Morin E."/>
            <person name="Grigoriev I.V."/>
            <person name="Henrissat B."/>
            <person name="Lindahl B."/>
            <person name="Martin F."/>
        </authorList>
    </citation>
    <scope>NUCLEOTIDE SEQUENCE</scope>
    <source>
        <strain evidence="1">JB14</strain>
    </source>
</reference>
<feature type="non-terminal residue" evidence="1">
    <location>
        <position position="1"/>
    </location>
</feature>
<evidence type="ECO:0000313" key="1">
    <source>
        <dbReference type="EMBL" id="KAE9389674.1"/>
    </source>
</evidence>
<name>A0A6A4GX49_9AGAR</name>
<feature type="non-terminal residue" evidence="1">
    <location>
        <position position="75"/>
    </location>
</feature>
<dbReference type="OrthoDB" id="2669721at2759"/>
<dbReference type="Proteomes" id="UP000799118">
    <property type="component" value="Unassembled WGS sequence"/>
</dbReference>
<protein>
    <submittedName>
        <fullName evidence="1">Uncharacterized protein</fullName>
    </submittedName>
</protein>
<dbReference type="AlphaFoldDB" id="A0A6A4GX49"/>